<dbReference type="Gene3D" id="3.40.190.170">
    <property type="entry name" value="Bacterial extracellular solute-binding protein, family 7"/>
    <property type="match status" value="1"/>
</dbReference>
<protein>
    <submittedName>
        <fullName evidence="3">DctP family TRAP transporter solute-binding subunit</fullName>
    </submittedName>
</protein>
<dbReference type="NCBIfam" id="TIGR00787">
    <property type="entry name" value="dctP"/>
    <property type="match status" value="1"/>
</dbReference>
<evidence type="ECO:0000256" key="2">
    <source>
        <dbReference type="SAM" id="SignalP"/>
    </source>
</evidence>
<dbReference type="Proteomes" id="UP000595197">
    <property type="component" value="Chromosome"/>
</dbReference>
<dbReference type="InterPro" id="IPR004682">
    <property type="entry name" value="TRAP_DctP"/>
</dbReference>
<dbReference type="InterPro" id="IPR018389">
    <property type="entry name" value="DctP_fam"/>
</dbReference>
<keyword evidence="1 2" id="KW-0732">Signal</keyword>
<dbReference type="NCBIfam" id="NF037995">
    <property type="entry name" value="TRAP_S1"/>
    <property type="match status" value="1"/>
</dbReference>
<organism evidence="3 4">
    <name type="scientific">Skermanella cutis</name>
    <dbReference type="NCBI Taxonomy" id="2775420"/>
    <lineage>
        <taxon>Bacteria</taxon>
        <taxon>Pseudomonadati</taxon>
        <taxon>Pseudomonadota</taxon>
        <taxon>Alphaproteobacteria</taxon>
        <taxon>Rhodospirillales</taxon>
        <taxon>Azospirillaceae</taxon>
        <taxon>Skermanella</taxon>
    </lineage>
</organism>
<accession>A0ABX7BCN4</accession>
<keyword evidence="4" id="KW-1185">Reference proteome</keyword>
<dbReference type="InterPro" id="IPR038404">
    <property type="entry name" value="TRAP_DctP_sf"/>
</dbReference>
<reference evidence="3" key="1">
    <citation type="submission" date="2021-02" db="EMBL/GenBank/DDBJ databases">
        <title>Skermanella TT6 skin isolate.</title>
        <authorList>
            <person name="Lee K."/>
            <person name="Ganzorig M."/>
        </authorList>
    </citation>
    <scope>NUCLEOTIDE SEQUENCE</scope>
    <source>
        <strain evidence="3">TT6</strain>
    </source>
</reference>
<dbReference type="PIRSF" id="PIRSF006470">
    <property type="entry name" value="DctB"/>
    <property type="match status" value="1"/>
</dbReference>
<feature type="signal peptide" evidence="2">
    <location>
        <begin position="1"/>
        <end position="19"/>
    </location>
</feature>
<dbReference type="Pfam" id="PF03480">
    <property type="entry name" value="DctP"/>
    <property type="match status" value="1"/>
</dbReference>
<dbReference type="EMBL" id="CP067420">
    <property type="protein sequence ID" value="QQP92158.1"/>
    <property type="molecule type" value="Genomic_DNA"/>
</dbReference>
<dbReference type="RefSeq" id="WP_201080789.1">
    <property type="nucleotide sequence ID" value="NZ_CP067420.1"/>
</dbReference>
<evidence type="ECO:0000313" key="3">
    <source>
        <dbReference type="EMBL" id="QQP92158.1"/>
    </source>
</evidence>
<evidence type="ECO:0000256" key="1">
    <source>
        <dbReference type="ARBA" id="ARBA00022729"/>
    </source>
</evidence>
<feature type="chain" id="PRO_5045265574" evidence="2">
    <location>
        <begin position="20"/>
        <end position="322"/>
    </location>
</feature>
<dbReference type="PANTHER" id="PTHR33376:SF2">
    <property type="entry name" value="DICARBOXYLATE-BINDING PERIPLASMIC PROTEIN"/>
    <property type="match status" value="1"/>
</dbReference>
<dbReference type="PANTHER" id="PTHR33376">
    <property type="match status" value="1"/>
</dbReference>
<name>A0ABX7BCN4_9PROT</name>
<evidence type="ECO:0000313" key="4">
    <source>
        <dbReference type="Proteomes" id="UP000595197"/>
    </source>
</evidence>
<gene>
    <name evidence="3" type="ORF">IGS68_13565</name>
</gene>
<proteinExistence type="predicted"/>
<sequence>MAALAASALLLFSVDGAQAQQARTLKLGHILGSDSQLGAGAAAFADEVAKRTSGRYKIELYPNAALGGEVEAIKAVQLGTIELTFVTGAPMLNFVPDVGVFGIPFLFRDAGHAHRVFDGDIGQEYLEKFRAQDMVALAWGENGMRHITNAKRAISAPEDVKGLKLRVPQSEVMVAGFKALGADVAPLPFPELYNALQSGQFDGQENPIATILSAKFAQVQKHLTLSAHSYDPAAFLMSIDTFEDMSDEDKAAFVEAAKAGGKASRKAAADAQANGVKTLREQGLQVVTEIDRAAFAKAVAPAMPDLERKFGAAQVERIRNVQ</sequence>